<sequence length="75" mass="8496">MRYNRRHLLMKLLWDFGNGAKRTIVKLVSNPTRQPWIGQGSAPFKQTFNNNNSLPDAVDMPLLVKGEAIGEGKEE</sequence>
<dbReference type="WBParaSite" id="TCNE_0000649401-mRNA-1">
    <property type="protein sequence ID" value="TCNE_0000649401-mRNA-1"/>
    <property type="gene ID" value="TCNE_0000649401"/>
</dbReference>
<organism evidence="2 3">
    <name type="scientific">Toxocara canis</name>
    <name type="common">Canine roundworm</name>
    <dbReference type="NCBI Taxonomy" id="6265"/>
    <lineage>
        <taxon>Eukaryota</taxon>
        <taxon>Metazoa</taxon>
        <taxon>Ecdysozoa</taxon>
        <taxon>Nematoda</taxon>
        <taxon>Chromadorea</taxon>
        <taxon>Rhabditida</taxon>
        <taxon>Spirurina</taxon>
        <taxon>Ascaridomorpha</taxon>
        <taxon>Ascaridoidea</taxon>
        <taxon>Toxocaridae</taxon>
        <taxon>Toxocara</taxon>
    </lineage>
</organism>
<dbReference type="EMBL" id="UYWY01019502">
    <property type="protein sequence ID" value="VDM37815.1"/>
    <property type="molecule type" value="Genomic_DNA"/>
</dbReference>
<gene>
    <name evidence="1" type="ORF">TCNE_LOCUS6494</name>
</gene>
<name>A0A183UDC4_TOXCA</name>
<dbReference type="Proteomes" id="UP000050794">
    <property type="component" value="Unassembled WGS sequence"/>
</dbReference>
<keyword evidence="2" id="KW-1185">Reference proteome</keyword>
<evidence type="ECO:0000313" key="2">
    <source>
        <dbReference type="Proteomes" id="UP000050794"/>
    </source>
</evidence>
<dbReference type="AlphaFoldDB" id="A0A183UDC4"/>
<reference evidence="1 2" key="2">
    <citation type="submission" date="2018-11" db="EMBL/GenBank/DDBJ databases">
        <authorList>
            <consortium name="Pathogen Informatics"/>
        </authorList>
    </citation>
    <scope>NUCLEOTIDE SEQUENCE [LARGE SCALE GENOMIC DNA]</scope>
</reference>
<evidence type="ECO:0000313" key="1">
    <source>
        <dbReference type="EMBL" id="VDM37815.1"/>
    </source>
</evidence>
<protein>
    <submittedName>
        <fullName evidence="3">Oxidored_molyb domain-containing protein</fullName>
    </submittedName>
</protein>
<evidence type="ECO:0000313" key="3">
    <source>
        <dbReference type="WBParaSite" id="TCNE_0000649401-mRNA-1"/>
    </source>
</evidence>
<reference evidence="3" key="1">
    <citation type="submission" date="2016-06" db="UniProtKB">
        <authorList>
            <consortium name="WormBaseParasite"/>
        </authorList>
    </citation>
    <scope>IDENTIFICATION</scope>
</reference>
<accession>A0A183UDC4</accession>
<proteinExistence type="predicted"/>